<dbReference type="RefSeq" id="WP_035460092.1">
    <property type="nucleotide sequence ID" value="NZ_AZFT01000053.1"/>
</dbReference>
<dbReference type="GO" id="GO:0016887">
    <property type="term" value="F:ATP hydrolysis activity"/>
    <property type="evidence" value="ECO:0007669"/>
    <property type="project" value="InterPro"/>
</dbReference>
<dbReference type="SUPFAM" id="SSF52540">
    <property type="entry name" value="P-loop containing nucleoside triphosphate hydrolases"/>
    <property type="match status" value="1"/>
</dbReference>
<dbReference type="OrthoDB" id="9804819at2"/>
<dbReference type="SMART" id="SM00382">
    <property type="entry name" value="AAA"/>
    <property type="match status" value="1"/>
</dbReference>
<dbReference type="PROSITE" id="PS50893">
    <property type="entry name" value="ABC_TRANSPORTER_2"/>
    <property type="match status" value="1"/>
</dbReference>
<keyword evidence="3" id="KW-0547">Nucleotide-binding</keyword>
<evidence type="ECO:0000313" key="6">
    <source>
        <dbReference type="EMBL" id="KRL83959.1"/>
    </source>
</evidence>
<keyword evidence="2" id="KW-0813">Transport</keyword>
<sequence>MENMIEVKNLTKKYNGKTVVDKISFTVSKGSLFTFLGTNGAGKSTTINIICTVLKSTTGEVYVDGLNVAQDKQTIREKIGIVYQQNVLDDLLTVKENLLFRASLYGITGESFQKKLTQLADYLDFKNYLNQRFGTLSGGQKRRVEIARAIFHQPQLLLLDEPTTGLDPESRQRVWEIIWDLKQRLGMTVFLTTHYLDEARNSDLIEVIDQGKIIAKGTANELQTQYSSDRFYLYAKKGKISELESVLAKEKFDFTKEGEKLKLVGTSLKEVHTILQKAETSLDSFEFFKGDLDDAFLNLIKQNGGNIYD</sequence>
<evidence type="ECO:0000256" key="1">
    <source>
        <dbReference type="ARBA" id="ARBA00005417"/>
    </source>
</evidence>
<dbReference type="InterPro" id="IPR003439">
    <property type="entry name" value="ABC_transporter-like_ATP-bd"/>
</dbReference>
<evidence type="ECO:0000256" key="3">
    <source>
        <dbReference type="ARBA" id="ARBA00022741"/>
    </source>
</evidence>
<dbReference type="PANTHER" id="PTHR42711">
    <property type="entry name" value="ABC TRANSPORTER ATP-BINDING PROTEIN"/>
    <property type="match status" value="1"/>
</dbReference>
<dbReference type="Pfam" id="PF00005">
    <property type="entry name" value="ABC_tran"/>
    <property type="match status" value="1"/>
</dbReference>
<protein>
    <submittedName>
        <fullName evidence="6">ABC transporter ATP-binding protein</fullName>
    </submittedName>
</protein>
<name>A0A0R1TRB8_9LACO</name>
<dbReference type="Proteomes" id="UP000051324">
    <property type="component" value="Unassembled WGS sequence"/>
</dbReference>
<evidence type="ECO:0000259" key="5">
    <source>
        <dbReference type="PROSITE" id="PS50893"/>
    </source>
</evidence>
<dbReference type="InterPro" id="IPR003593">
    <property type="entry name" value="AAA+_ATPase"/>
</dbReference>
<dbReference type="InterPro" id="IPR017871">
    <property type="entry name" value="ABC_transporter-like_CS"/>
</dbReference>
<dbReference type="STRING" id="1423724.FC32_GL001229"/>
<accession>A0A0R1TRB8</accession>
<dbReference type="eggNOG" id="COG1131">
    <property type="taxonomic scope" value="Bacteria"/>
</dbReference>
<evidence type="ECO:0000256" key="4">
    <source>
        <dbReference type="ARBA" id="ARBA00022840"/>
    </source>
</evidence>
<dbReference type="InterPro" id="IPR027417">
    <property type="entry name" value="P-loop_NTPase"/>
</dbReference>
<gene>
    <name evidence="6" type="ORF">FC32_GL001229</name>
</gene>
<dbReference type="GO" id="GO:0005524">
    <property type="term" value="F:ATP binding"/>
    <property type="evidence" value="ECO:0007669"/>
    <property type="project" value="UniProtKB-KW"/>
</dbReference>
<reference evidence="6 7" key="1">
    <citation type="journal article" date="2015" name="Genome Announc.">
        <title>Expanding the biotechnology potential of lactobacilli through comparative genomics of 213 strains and associated genera.</title>
        <authorList>
            <person name="Sun Z."/>
            <person name="Harris H.M."/>
            <person name="McCann A."/>
            <person name="Guo C."/>
            <person name="Argimon S."/>
            <person name="Zhang W."/>
            <person name="Yang X."/>
            <person name="Jeffery I.B."/>
            <person name="Cooney J.C."/>
            <person name="Kagawa T.F."/>
            <person name="Liu W."/>
            <person name="Song Y."/>
            <person name="Salvetti E."/>
            <person name="Wrobel A."/>
            <person name="Rasinkangas P."/>
            <person name="Parkhill J."/>
            <person name="Rea M.C."/>
            <person name="O'Sullivan O."/>
            <person name="Ritari J."/>
            <person name="Douillard F.P."/>
            <person name="Paul Ross R."/>
            <person name="Yang R."/>
            <person name="Briner A.E."/>
            <person name="Felis G.E."/>
            <person name="de Vos W.M."/>
            <person name="Barrangou R."/>
            <person name="Klaenhammer T.R."/>
            <person name="Caufield P.W."/>
            <person name="Cui Y."/>
            <person name="Zhang H."/>
            <person name="O'Toole P.W."/>
        </authorList>
    </citation>
    <scope>NUCLEOTIDE SEQUENCE [LARGE SCALE GENOMIC DNA]</scope>
    <source>
        <strain evidence="6 7">DSM 16634</strain>
    </source>
</reference>
<dbReference type="PROSITE" id="PS00211">
    <property type="entry name" value="ABC_TRANSPORTER_1"/>
    <property type="match status" value="1"/>
</dbReference>
<comment type="caution">
    <text evidence="6">The sequence shown here is derived from an EMBL/GenBank/DDBJ whole genome shotgun (WGS) entry which is preliminary data.</text>
</comment>
<dbReference type="AlphaFoldDB" id="A0A0R1TRB8"/>
<dbReference type="InterPro" id="IPR050763">
    <property type="entry name" value="ABC_transporter_ATP-binding"/>
</dbReference>
<dbReference type="PATRIC" id="fig|1423724.4.peg.1285"/>
<keyword evidence="7" id="KW-1185">Reference proteome</keyword>
<dbReference type="PANTHER" id="PTHR42711:SF5">
    <property type="entry name" value="ABC TRANSPORTER ATP-BINDING PROTEIN NATA"/>
    <property type="match status" value="1"/>
</dbReference>
<organism evidence="6 7">
    <name type="scientific">Ligilactobacillus apodemi DSM 16634 = JCM 16172</name>
    <dbReference type="NCBI Taxonomy" id="1423724"/>
    <lineage>
        <taxon>Bacteria</taxon>
        <taxon>Bacillati</taxon>
        <taxon>Bacillota</taxon>
        <taxon>Bacilli</taxon>
        <taxon>Lactobacillales</taxon>
        <taxon>Lactobacillaceae</taxon>
        <taxon>Ligilactobacillus</taxon>
    </lineage>
</organism>
<comment type="similarity">
    <text evidence="1">Belongs to the ABC transporter superfamily.</text>
</comment>
<evidence type="ECO:0000256" key="2">
    <source>
        <dbReference type="ARBA" id="ARBA00022448"/>
    </source>
</evidence>
<evidence type="ECO:0000313" key="7">
    <source>
        <dbReference type="Proteomes" id="UP000051324"/>
    </source>
</evidence>
<proteinExistence type="inferred from homology"/>
<dbReference type="Gene3D" id="3.40.50.300">
    <property type="entry name" value="P-loop containing nucleotide triphosphate hydrolases"/>
    <property type="match status" value="1"/>
</dbReference>
<keyword evidence="4 6" id="KW-0067">ATP-binding</keyword>
<feature type="domain" description="ABC transporter" evidence="5">
    <location>
        <begin position="5"/>
        <end position="235"/>
    </location>
</feature>
<dbReference type="EMBL" id="AZFT01000053">
    <property type="protein sequence ID" value="KRL83959.1"/>
    <property type="molecule type" value="Genomic_DNA"/>
</dbReference>